<organism evidence="1 2">
    <name type="scientific">Cupriavidus pauculus</name>
    <dbReference type="NCBI Taxonomy" id="82633"/>
    <lineage>
        <taxon>Bacteria</taxon>
        <taxon>Pseudomonadati</taxon>
        <taxon>Pseudomonadota</taxon>
        <taxon>Betaproteobacteria</taxon>
        <taxon>Burkholderiales</taxon>
        <taxon>Burkholderiaceae</taxon>
        <taxon>Cupriavidus</taxon>
    </lineage>
</organism>
<dbReference type="EMBL" id="PJRP01000003">
    <property type="protein sequence ID" value="PLQ00791.1"/>
    <property type="molecule type" value="Genomic_DNA"/>
</dbReference>
<dbReference type="GO" id="GO:0003676">
    <property type="term" value="F:nucleic acid binding"/>
    <property type="evidence" value="ECO:0007669"/>
    <property type="project" value="InterPro"/>
</dbReference>
<evidence type="ECO:0000313" key="1">
    <source>
        <dbReference type="EMBL" id="PLQ00791.1"/>
    </source>
</evidence>
<dbReference type="Proteomes" id="UP000234341">
    <property type="component" value="Unassembled WGS sequence"/>
</dbReference>
<comment type="caution">
    <text evidence="1">The sequence shown here is derived from an EMBL/GenBank/DDBJ whole genome shotgun (WGS) entry which is preliminary data.</text>
</comment>
<evidence type="ECO:0008006" key="3">
    <source>
        <dbReference type="Google" id="ProtNLM"/>
    </source>
</evidence>
<protein>
    <recommendedName>
        <fullName evidence="3">RNA-binding protein</fullName>
    </recommendedName>
</protein>
<dbReference type="SUPFAM" id="SSF54928">
    <property type="entry name" value="RNA-binding domain, RBD"/>
    <property type="match status" value="1"/>
</dbReference>
<proteinExistence type="predicted"/>
<gene>
    <name evidence="1" type="ORF">CYJ10_10135</name>
</gene>
<accession>A0A2N5CEY1</accession>
<dbReference type="CDD" id="cd00590">
    <property type="entry name" value="RRM_SF"/>
    <property type="match status" value="1"/>
</dbReference>
<dbReference type="STRING" id="82633.GCA_000974605_04799"/>
<reference evidence="1 2" key="1">
    <citation type="submission" date="2017-12" db="EMBL/GenBank/DDBJ databases">
        <title>Genome sequence of the active heterotrophic nitrifier-denitrifier, Cupriavidus pauculus UM1.</title>
        <authorList>
            <person name="Putonti C."/>
            <person name="Castignetti D."/>
        </authorList>
    </citation>
    <scope>NUCLEOTIDE SEQUENCE [LARGE SCALE GENOMIC DNA]</scope>
    <source>
        <strain evidence="1 2">UM1</strain>
    </source>
</reference>
<dbReference type="InterPro" id="IPR035979">
    <property type="entry name" value="RBD_domain_sf"/>
</dbReference>
<sequence length="84" mass="9650">MALLMLSNLHPDTTEEQVREFLGRYGFPSADEIEQQEGDGTRPSMTLTFRTVDTAALQQLVPRIHGVFWNGHKINALILREHFR</sequence>
<dbReference type="OrthoDB" id="8853072at2"/>
<dbReference type="AlphaFoldDB" id="A0A2N5CEY1"/>
<evidence type="ECO:0000313" key="2">
    <source>
        <dbReference type="Proteomes" id="UP000234341"/>
    </source>
</evidence>
<name>A0A2N5CEY1_9BURK</name>